<dbReference type="RefSeq" id="WP_188091926.1">
    <property type="nucleotide sequence ID" value="NZ_JACVFC010000006.1"/>
</dbReference>
<dbReference type="EMBL" id="JACVFC010000006">
    <property type="protein sequence ID" value="MBC9934842.1"/>
    <property type="molecule type" value="Genomic_DNA"/>
</dbReference>
<dbReference type="Pfam" id="PF20125">
    <property type="entry name" value="DUF6515"/>
    <property type="match status" value="1"/>
</dbReference>
<name>A0ABR7TYK0_9BACT</name>
<organism evidence="2 3">
    <name type="scientific">Chitinophaga qingshengii</name>
    <dbReference type="NCBI Taxonomy" id="1569794"/>
    <lineage>
        <taxon>Bacteria</taxon>
        <taxon>Pseudomonadati</taxon>
        <taxon>Bacteroidota</taxon>
        <taxon>Chitinophagia</taxon>
        <taxon>Chitinophagales</taxon>
        <taxon>Chitinophagaceae</taxon>
        <taxon>Chitinophaga</taxon>
    </lineage>
</organism>
<reference evidence="2 3" key="1">
    <citation type="submission" date="2020-09" db="EMBL/GenBank/DDBJ databases">
        <title>Genome sequences of type strains of Chitinophaga qingshengii and Chitinophaga varians.</title>
        <authorList>
            <person name="Kittiwongwattana C."/>
        </authorList>
    </citation>
    <scope>NUCLEOTIDE SEQUENCE [LARGE SCALE GENOMIC DNA]</scope>
    <source>
        <strain evidence="2 3">JCM 30026</strain>
    </source>
</reference>
<evidence type="ECO:0000256" key="1">
    <source>
        <dbReference type="SAM" id="SignalP"/>
    </source>
</evidence>
<proteinExistence type="predicted"/>
<comment type="caution">
    <text evidence="2">The sequence shown here is derived from an EMBL/GenBank/DDBJ whole genome shotgun (WGS) entry which is preliminary data.</text>
</comment>
<evidence type="ECO:0000313" key="2">
    <source>
        <dbReference type="EMBL" id="MBC9934842.1"/>
    </source>
</evidence>
<sequence length="283" mass="30786">MKNRFYMLFVLIGLLCTTTATGAFAQHRVGGGGGGHFGGGGGGHFGGAPRMSAPSMSAPRVSVPRSSFNAPQRVAPVNRGFYRGYHGPVYHGGVYYSHGWYGRGYRRYYRPFYYPPLGFYISTLPYGYFALGPQFGPVYYSGGVYYESNQNNDGYQVVDPPMGAAVPDLPDGASEVQVNGNSYYELKGTFYQEVMTDNGRRFKVVGKDGKIGDTVVTPQNNDTPDNSSGTVPGNILKDLPSGSRSVQINGQQYFLSPDGMYYQQVNTNNGTGYQVVGKMDADQ</sequence>
<gene>
    <name evidence="2" type="ORF">ICL07_30975</name>
</gene>
<evidence type="ECO:0000313" key="3">
    <source>
        <dbReference type="Proteomes" id="UP000659124"/>
    </source>
</evidence>
<keyword evidence="3" id="KW-1185">Reference proteome</keyword>
<feature type="signal peptide" evidence="1">
    <location>
        <begin position="1"/>
        <end position="25"/>
    </location>
</feature>
<protein>
    <submittedName>
        <fullName evidence="2">Uncharacterized protein</fullName>
    </submittedName>
</protein>
<dbReference type="Proteomes" id="UP000659124">
    <property type="component" value="Unassembled WGS sequence"/>
</dbReference>
<feature type="chain" id="PRO_5045288207" evidence="1">
    <location>
        <begin position="26"/>
        <end position="283"/>
    </location>
</feature>
<accession>A0ABR7TYK0</accession>
<keyword evidence="1" id="KW-0732">Signal</keyword>
<dbReference type="InterPro" id="IPR045398">
    <property type="entry name" value="DUF6515"/>
</dbReference>